<evidence type="ECO:0000313" key="2">
    <source>
        <dbReference type="EMBL" id="CAL1380780.1"/>
    </source>
</evidence>
<dbReference type="EMBL" id="OZ034817">
    <property type="protein sequence ID" value="CAL1380780.1"/>
    <property type="molecule type" value="Genomic_DNA"/>
</dbReference>
<reference evidence="2 3" key="1">
    <citation type="submission" date="2024-04" db="EMBL/GenBank/DDBJ databases">
        <authorList>
            <person name="Fracassetti M."/>
        </authorList>
    </citation>
    <scope>NUCLEOTIDE SEQUENCE [LARGE SCALE GENOMIC DNA]</scope>
</reference>
<name>A0AAV2E5I0_9ROSI</name>
<protein>
    <submittedName>
        <fullName evidence="2">Uncharacterized protein</fullName>
    </submittedName>
</protein>
<feature type="region of interest" description="Disordered" evidence="1">
    <location>
        <begin position="73"/>
        <end position="101"/>
    </location>
</feature>
<keyword evidence="3" id="KW-1185">Reference proteome</keyword>
<dbReference type="AlphaFoldDB" id="A0AAV2E5I0"/>
<feature type="compositionally biased region" description="Polar residues" evidence="1">
    <location>
        <begin position="284"/>
        <end position="293"/>
    </location>
</feature>
<organism evidence="2 3">
    <name type="scientific">Linum trigynum</name>
    <dbReference type="NCBI Taxonomy" id="586398"/>
    <lineage>
        <taxon>Eukaryota</taxon>
        <taxon>Viridiplantae</taxon>
        <taxon>Streptophyta</taxon>
        <taxon>Embryophyta</taxon>
        <taxon>Tracheophyta</taxon>
        <taxon>Spermatophyta</taxon>
        <taxon>Magnoliopsida</taxon>
        <taxon>eudicotyledons</taxon>
        <taxon>Gunneridae</taxon>
        <taxon>Pentapetalae</taxon>
        <taxon>rosids</taxon>
        <taxon>fabids</taxon>
        <taxon>Malpighiales</taxon>
        <taxon>Linaceae</taxon>
        <taxon>Linum</taxon>
    </lineage>
</organism>
<evidence type="ECO:0000313" key="3">
    <source>
        <dbReference type="Proteomes" id="UP001497516"/>
    </source>
</evidence>
<sequence>MFCKKKKLREALASLLGLCSVAGRLILNALVTIFKVSVSNQQANWKRWKLTGKGKAAVLDNSSLRSAAAPRLSIPARGDNSDRRVNRAQKPDSSVRCSKRKRPSDDLALMEWYKCRKKNPKVGWRFQLPSSSDLEETNPPCLNDRDTLGMPSQDSLVEPVLKAQGKPVKHPEPIAKLDASAVEIWRKAIGVIGLRPSRCLTIAAGPSRLRRRRETRDKNKSLIPDNHPWFIGIKEDFSNILHGYRNETNLPNPTRTLPLNSVRCPPGSETQGVKNPFKNPPPQLRSSTSQSCKKATAVDRVFASSQR</sequence>
<proteinExistence type="predicted"/>
<feature type="compositionally biased region" description="Polar residues" evidence="1">
    <location>
        <begin position="248"/>
        <end position="259"/>
    </location>
</feature>
<accession>A0AAV2E5I0</accession>
<gene>
    <name evidence="2" type="ORF">LTRI10_LOCUS22200</name>
</gene>
<dbReference type="Proteomes" id="UP001497516">
    <property type="component" value="Chromosome 4"/>
</dbReference>
<feature type="region of interest" description="Disordered" evidence="1">
    <location>
        <begin position="248"/>
        <end position="307"/>
    </location>
</feature>
<evidence type="ECO:0000256" key="1">
    <source>
        <dbReference type="SAM" id="MobiDB-lite"/>
    </source>
</evidence>